<sequence length="484" mass="53080">MTSPITDLTNVQGDILLNGLSKEVETFWFFSIPDGQVGTFCSNLRQVAQQEITSTENMRTTRKNIKDWKADPATTGLVPVVGANISFTFKGLQKMSSQLGGLQLNTGDSVFEQGMRTDSTQSLSDPIKPGTSDPDWDAQWLNNQLDGVLSVAGSDTNIVQDKINRITNLFGGSVKLAFSIDGKTRPGQFRGKEHFGYQDGVSQPVVGNLPDLTKEEAFVPPGQDIIDQGTILCGRPGDLRAQNRPAWMVDGSFLVFRKLKQNVQDWNKFLVDSSNLLGTWSDQLGARLIGRWKSGCPVNLQADFDDTAIGKDPMRNNLFDFDPPGLNNQFVDVNKAGARIICPIGAHIRKTNPRGDQPSRGRADVIPHRILRRGIPYGPEISENAQAERGLLFACYQSSIEQGFHFIQTAWANSPFFRFQGAGVDAVMGQQNNPGTIGMKGLFPQDASRELQLPAVNRFVVPRGGEYFFTPSIAALTGPLSSVR</sequence>
<dbReference type="GO" id="GO:0004601">
    <property type="term" value="F:peroxidase activity"/>
    <property type="evidence" value="ECO:0007669"/>
    <property type="project" value="UniProtKB-KW"/>
</dbReference>
<dbReference type="EMBL" id="CAVMBE010000055">
    <property type="protein sequence ID" value="CAK4031903.1"/>
    <property type="molecule type" value="Genomic_DNA"/>
</dbReference>
<dbReference type="AlphaFoldDB" id="A0AAI8Z3Q5"/>
<dbReference type="InterPro" id="IPR006314">
    <property type="entry name" value="Dyp_peroxidase"/>
</dbReference>
<dbReference type="InterPro" id="IPR048328">
    <property type="entry name" value="Dyp_perox_C"/>
</dbReference>
<evidence type="ECO:0000256" key="2">
    <source>
        <dbReference type="ARBA" id="ARBA00022559"/>
    </source>
</evidence>
<evidence type="ECO:0000256" key="3">
    <source>
        <dbReference type="ARBA" id="ARBA00022617"/>
    </source>
</evidence>
<evidence type="ECO:0000256" key="6">
    <source>
        <dbReference type="ARBA" id="ARBA00023002"/>
    </source>
</evidence>
<keyword evidence="7" id="KW-0408">Iron</keyword>
<dbReference type="Pfam" id="PF20628">
    <property type="entry name" value="Dyp_perox_C"/>
    <property type="match status" value="1"/>
</dbReference>
<dbReference type="InterPro" id="IPR011008">
    <property type="entry name" value="Dimeric_a/b-barrel"/>
</dbReference>
<keyword evidence="6" id="KW-0560">Oxidoreductase</keyword>
<dbReference type="PANTHER" id="PTHR30521:SF4">
    <property type="entry name" value="DEFERROCHELATASE"/>
    <property type="match status" value="1"/>
</dbReference>
<feature type="domain" description="DyP dimeric alpha+beta barrel" evidence="10">
    <location>
        <begin position="10"/>
        <end position="186"/>
    </location>
</feature>
<keyword evidence="5" id="KW-0732">Signal</keyword>
<accession>A0AAI8Z3Q5</accession>
<dbReference type="GO" id="GO:0046872">
    <property type="term" value="F:metal ion binding"/>
    <property type="evidence" value="ECO:0007669"/>
    <property type="project" value="UniProtKB-KW"/>
</dbReference>
<evidence type="ECO:0000256" key="8">
    <source>
        <dbReference type="ARBA" id="ARBA00025737"/>
    </source>
</evidence>
<dbReference type="PANTHER" id="PTHR30521">
    <property type="entry name" value="DEFERROCHELATASE/PEROXIDASE"/>
    <property type="match status" value="1"/>
</dbReference>
<keyword evidence="12" id="KW-1185">Reference proteome</keyword>
<evidence type="ECO:0000256" key="4">
    <source>
        <dbReference type="ARBA" id="ARBA00022723"/>
    </source>
</evidence>
<evidence type="ECO:0000259" key="9">
    <source>
        <dbReference type="Pfam" id="PF20628"/>
    </source>
</evidence>
<comment type="cofactor">
    <cofactor evidence="1">
        <name>heme b</name>
        <dbReference type="ChEBI" id="CHEBI:60344"/>
    </cofactor>
</comment>
<proteinExistence type="inferred from homology"/>
<evidence type="ECO:0000313" key="12">
    <source>
        <dbReference type="Proteomes" id="UP001296104"/>
    </source>
</evidence>
<feature type="domain" description="Dyp-type peroxidase C-terminal" evidence="9">
    <location>
        <begin position="242"/>
        <end position="411"/>
    </location>
</feature>
<reference evidence="11" key="1">
    <citation type="submission" date="2023-11" db="EMBL/GenBank/DDBJ databases">
        <authorList>
            <person name="Alioto T."/>
            <person name="Alioto T."/>
            <person name="Gomez Garrido J."/>
        </authorList>
    </citation>
    <scope>NUCLEOTIDE SEQUENCE</scope>
</reference>
<dbReference type="Proteomes" id="UP001296104">
    <property type="component" value="Unassembled WGS sequence"/>
</dbReference>
<dbReference type="NCBIfam" id="TIGR01413">
    <property type="entry name" value="Dyp_perox_fam"/>
    <property type="match status" value="1"/>
</dbReference>
<evidence type="ECO:0000256" key="5">
    <source>
        <dbReference type="ARBA" id="ARBA00022729"/>
    </source>
</evidence>
<protein>
    <submittedName>
        <fullName evidence="11">Peroxidase 2</fullName>
    </submittedName>
</protein>
<dbReference type="Pfam" id="PF21105">
    <property type="entry name" value="DyP_N"/>
    <property type="match status" value="1"/>
</dbReference>
<dbReference type="GO" id="GO:0020037">
    <property type="term" value="F:heme binding"/>
    <property type="evidence" value="ECO:0007669"/>
    <property type="project" value="InterPro"/>
</dbReference>
<evidence type="ECO:0000313" key="11">
    <source>
        <dbReference type="EMBL" id="CAK4031903.1"/>
    </source>
</evidence>
<evidence type="ECO:0000256" key="7">
    <source>
        <dbReference type="ARBA" id="ARBA00023004"/>
    </source>
</evidence>
<dbReference type="GO" id="GO:0005829">
    <property type="term" value="C:cytosol"/>
    <property type="evidence" value="ECO:0007669"/>
    <property type="project" value="TreeGrafter"/>
</dbReference>
<gene>
    <name evidence="11" type="ORF">LECACI_7A007061</name>
</gene>
<keyword evidence="3" id="KW-0349">Heme</keyword>
<evidence type="ECO:0000256" key="1">
    <source>
        <dbReference type="ARBA" id="ARBA00001970"/>
    </source>
</evidence>
<comment type="similarity">
    <text evidence="8">Belongs to the DyP-type peroxidase family.</text>
</comment>
<organism evidence="11 12">
    <name type="scientific">Lecanosticta acicola</name>
    <dbReference type="NCBI Taxonomy" id="111012"/>
    <lineage>
        <taxon>Eukaryota</taxon>
        <taxon>Fungi</taxon>
        <taxon>Dikarya</taxon>
        <taxon>Ascomycota</taxon>
        <taxon>Pezizomycotina</taxon>
        <taxon>Dothideomycetes</taxon>
        <taxon>Dothideomycetidae</taxon>
        <taxon>Mycosphaerellales</taxon>
        <taxon>Mycosphaerellaceae</taxon>
        <taxon>Lecanosticta</taxon>
    </lineage>
</organism>
<name>A0AAI8Z3Q5_9PEZI</name>
<dbReference type="SUPFAM" id="SSF54909">
    <property type="entry name" value="Dimeric alpha+beta barrel"/>
    <property type="match status" value="1"/>
</dbReference>
<comment type="caution">
    <text evidence="11">The sequence shown here is derived from an EMBL/GenBank/DDBJ whole genome shotgun (WGS) entry which is preliminary data.</text>
</comment>
<keyword evidence="4" id="KW-0479">Metal-binding</keyword>
<keyword evidence="2 11" id="KW-0575">Peroxidase</keyword>
<dbReference type="PROSITE" id="PS51404">
    <property type="entry name" value="DYP_PEROXIDASE"/>
    <property type="match status" value="1"/>
</dbReference>
<evidence type="ECO:0000259" key="10">
    <source>
        <dbReference type="Pfam" id="PF21105"/>
    </source>
</evidence>
<dbReference type="InterPro" id="IPR049509">
    <property type="entry name" value="DyP_N"/>
</dbReference>